<evidence type="ECO:0000313" key="1">
    <source>
        <dbReference type="EMBL" id="KAK8732327.1"/>
    </source>
</evidence>
<proteinExistence type="predicted"/>
<dbReference type="AlphaFoldDB" id="A0AAW0WYF6"/>
<accession>A0AAW0WYF6</accession>
<evidence type="ECO:0000313" key="2">
    <source>
        <dbReference type="Proteomes" id="UP001445076"/>
    </source>
</evidence>
<sequence>MVISSHHYGALKGSYAPQGEDNCVVHSLHSPAFPASPVYPRLPQPATLDSLPAAVLTECLVNGRPCIAYSAFTETYSTGDLDLVVDALVRVFQSAPFRKFMPPTLTQGRLHHYRDKNHLNESLDRYM</sequence>
<dbReference type="Proteomes" id="UP001445076">
    <property type="component" value="Unassembled WGS sequence"/>
</dbReference>
<reference evidence="1 2" key="1">
    <citation type="journal article" date="2024" name="BMC Genomics">
        <title>Genome assembly of redclaw crayfish (Cherax quadricarinatus) provides insights into its immune adaptation and hypoxia tolerance.</title>
        <authorList>
            <person name="Liu Z."/>
            <person name="Zheng J."/>
            <person name="Li H."/>
            <person name="Fang K."/>
            <person name="Wang S."/>
            <person name="He J."/>
            <person name="Zhou D."/>
            <person name="Weng S."/>
            <person name="Chi M."/>
            <person name="Gu Z."/>
            <person name="He J."/>
            <person name="Li F."/>
            <person name="Wang M."/>
        </authorList>
    </citation>
    <scope>NUCLEOTIDE SEQUENCE [LARGE SCALE GENOMIC DNA]</scope>
    <source>
        <strain evidence="1">ZL_2023a</strain>
    </source>
</reference>
<comment type="caution">
    <text evidence="1">The sequence shown here is derived from an EMBL/GenBank/DDBJ whole genome shotgun (WGS) entry which is preliminary data.</text>
</comment>
<gene>
    <name evidence="1" type="ORF">OTU49_007024</name>
</gene>
<protein>
    <submittedName>
        <fullName evidence="1">Uncharacterized protein</fullName>
    </submittedName>
</protein>
<organism evidence="1 2">
    <name type="scientific">Cherax quadricarinatus</name>
    <name type="common">Australian red claw crayfish</name>
    <dbReference type="NCBI Taxonomy" id="27406"/>
    <lineage>
        <taxon>Eukaryota</taxon>
        <taxon>Metazoa</taxon>
        <taxon>Ecdysozoa</taxon>
        <taxon>Arthropoda</taxon>
        <taxon>Crustacea</taxon>
        <taxon>Multicrustacea</taxon>
        <taxon>Malacostraca</taxon>
        <taxon>Eumalacostraca</taxon>
        <taxon>Eucarida</taxon>
        <taxon>Decapoda</taxon>
        <taxon>Pleocyemata</taxon>
        <taxon>Astacidea</taxon>
        <taxon>Parastacoidea</taxon>
        <taxon>Parastacidae</taxon>
        <taxon>Cherax</taxon>
    </lineage>
</organism>
<keyword evidence="2" id="KW-1185">Reference proteome</keyword>
<name>A0AAW0WYF6_CHEQU</name>
<dbReference type="EMBL" id="JARKIK010000057">
    <property type="protein sequence ID" value="KAK8732327.1"/>
    <property type="molecule type" value="Genomic_DNA"/>
</dbReference>